<name>A0A1H1TRV1_9ACTN</name>
<feature type="transmembrane region" description="Helical" evidence="12">
    <location>
        <begin position="190"/>
        <end position="208"/>
    </location>
</feature>
<dbReference type="PROSITE" id="PS50893">
    <property type="entry name" value="ABC_TRANSPORTER_2"/>
    <property type="match status" value="1"/>
</dbReference>
<feature type="transmembrane region" description="Helical" evidence="12">
    <location>
        <begin position="75"/>
        <end position="100"/>
    </location>
</feature>
<feature type="region of interest" description="Disordered" evidence="11">
    <location>
        <begin position="591"/>
        <end position="647"/>
    </location>
</feature>
<dbReference type="Proteomes" id="UP000198983">
    <property type="component" value="Chromosome I"/>
</dbReference>
<dbReference type="EMBL" id="LT629732">
    <property type="protein sequence ID" value="SDS62854.1"/>
    <property type="molecule type" value="Genomic_DNA"/>
</dbReference>
<evidence type="ECO:0000256" key="6">
    <source>
        <dbReference type="ARBA" id="ARBA00022741"/>
    </source>
</evidence>
<feature type="compositionally biased region" description="Gly residues" evidence="11">
    <location>
        <begin position="608"/>
        <end position="630"/>
    </location>
</feature>
<evidence type="ECO:0000256" key="1">
    <source>
        <dbReference type="ARBA" id="ARBA00004429"/>
    </source>
</evidence>
<dbReference type="InterPro" id="IPR036640">
    <property type="entry name" value="ABC1_TM_sf"/>
</dbReference>
<keyword evidence="3" id="KW-1003">Cell membrane</keyword>
<evidence type="ECO:0000313" key="16">
    <source>
        <dbReference type="Proteomes" id="UP000198983"/>
    </source>
</evidence>
<dbReference type="GO" id="GO:0016887">
    <property type="term" value="F:ATP hydrolysis activity"/>
    <property type="evidence" value="ECO:0007669"/>
    <property type="project" value="InterPro"/>
</dbReference>
<dbReference type="InterPro" id="IPR011527">
    <property type="entry name" value="ABC1_TM_dom"/>
</dbReference>
<feature type="transmembrane region" description="Helical" evidence="12">
    <location>
        <begin position="274"/>
        <end position="295"/>
    </location>
</feature>
<evidence type="ECO:0000256" key="3">
    <source>
        <dbReference type="ARBA" id="ARBA00022475"/>
    </source>
</evidence>
<evidence type="ECO:0000259" key="14">
    <source>
        <dbReference type="PROSITE" id="PS50929"/>
    </source>
</evidence>
<comment type="similarity">
    <text evidence="10">Belongs to the ABC transporter superfamily. Siderophore-Fe(3+) uptake transporter (SIUT) (TC 3.A.1.21) family.</text>
</comment>
<keyword evidence="5 12" id="KW-0812">Transmembrane</keyword>
<evidence type="ECO:0000259" key="13">
    <source>
        <dbReference type="PROSITE" id="PS50893"/>
    </source>
</evidence>
<dbReference type="InterPro" id="IPR017871">
    <property type="entry name" value="ABC_transporter-like_CS"/>
</dbReference>
<organism evidence="15 16">
    <name type="scientific">Actinopolymorpha singaporensis</name>
    <dbReference type="NCBI Taxonomy" id="117157"/>
    <lineage>
        <taxon>Bacteria</taxon>
        <taxon>Bacillati</taxon>
        <taxon>Actinomycetota</taxon>
        <taxon>Actinomycetes</taxon>
        <taxon>Propionibacteriales</taxon>
        <taxon>Actinopolymorphaceae</taxon>
        <taxon>Actinopolymorpha</taxon>
    </lineage>
</organism>
<evidence type="ECO:0000256" key="7">
    <source>
        <dbReference type="ARBA" id="ARBA00022840"/>
    </source>
</evidence>
<keyword evidence="8 12" id="KW-1133">Transmembrane helix</keyword>
<dbReference type="InterPro" id="IPR039421">
    <property type="entry name" value="Type_1_exporter"/>
</dbReference>
<keyword evidence="7" id="KW-0067">ATP-binding</keyword>
<protein>
    <submittedName>
        <fullName evidence="15">ABC-type multidrug transport system, ATPase and permease component</fullName>
    </submittedName>
</protein>
<gene>
    <name evidence="15" type="ORF">SAMN04489717_3310</name>
</gene>
<dbReference type="Pfam" id="PF00664">
    <property type="entry name" value="ABC_membrane"/>
    <property type="match status" value="1"/>
</dbReference>
<dbReference type="GO" id="GO:0005886">
    <property type="term" value="C:plasma membrane"/>
    <property type="evidence" value="ECO:0007669"/>
    <property type="project" value="UniProtKB-SubCell"/>
</dbReference>
<evidence type="ECO:0000256" key="11">
    <source>
        <dbReference type="SAM" id="MobiDB-lite"/>
    </source>
</evidence>
<dbReference type="Gene3D" id="1.20.1560.10">
    <property type="entry name" value="ABC transporter type 1, transmembrane domain"/>
    <property type="match status" value="1"/>
</dbReference>
<feature type="domain" description="ABC transmembrane type-1" evidence="14">
    <location>
        <begin position="36"/>
        <end position="333"/>
    </location>
</feature>
<dbReference type="FunFam" id="3.40.50.300:FF:000221">
    <property type="entry name" value="Multidrug ABC transporter ATP-binding protein"/>
    <property type="match status" value="1"/>
</dbReference>
<keyword evidence="9 12" id="KW-0472">Membrane</keyword>
<dbReference type="SMART" id="SM00382">
    <property type="entry name" value="AAA"/>
    <property type="match status" value="1"/>
</dbReference>
<evidence type="ECO:0000256" key="12">
    <source>
        <dbReference type="SAM" id="Phobius"/>
    </source>
</evidence>
<dbReference type="SUPFAM" id="SSF90123">
    <property type="entry name" value="ABC transporter transmembrane region"/>
    <property type="match status" value="1"/>
</dbReference>
<dbReference type="Gene3D" id="3.90.1200.10">
    <property type="match status" value="1"/>
</dbReference>
<dbReference type="CDD" id="cd18564">
    <property type="entry name" value="ABC_6TM_exporter_like"/>
    <property type="match status" value="1"/>
</dbReference>
<dbReference type="PROSITE" id="PS00211">
    <property type="entry name" value="ABC_TRANSPORTER_1"/>
    <property type="match status" value="1"/>
</dbReference>
<dbReference type="SUPFAM" id="SSF52540">
    <property type="entry name" value="P-loop containing nucleoside triphosphate hydrolases"/>
    <property type="match status" value="1"/>
</dbReference>
<dbReference type="GO" id="GO:0015421">
    <property type="term" value="F:ABC-type oligopeptide transporter activity"/>
    <property type="evidence" value="ECO:0007669"/>
    <property type="project" value="TreeGrafter"/>
</dbReference>
<proteinExistence type="inferred from homology"/>
<evidence type="ECO:0000256" key="8">
    <source>
        <dbReference type="ARBA" id="ARBA00022989"/>
    </source>
</evidence>
<dbReference type="GO" id="GO:0005524">
    <property type="term" value="F:ATP binding"/>
    <property type="evidence" value="ECO:0007669"/>
    <property type="project" value="UniProtKB-KW"/>
</dbReference>
<dbReference type="InterPro" id="IPR003593">
    <property type="entry name" value="AAA+_ATPase"/>
</dbReference>
<evidence type="ECO:0000313" key="15">
    <source>
        <dbReference type="EMBL" id="SDS62854.1"/>
    </source>
</evidence>
<sequence length="1118" mass="120734">MTRGGAYTPPTERKVSDLRRTMRLFRRFKGGRRAYVGALALLAFEALTAIAEPYPIASLVDFLQTGRPTPREWGIPAFIPSVRIETIAVLTLAIVLIAVINSAADSLAEVCMARAGRVLGYNMRVAMYSHLQRLSLAYHDKKRTGDVLTRVTGDVLVLEEFVVASISNIVGSAMVLVGTFAVLLWQSWNVALVALCVVPLLAGISQYFSRRIKAASKTQRTREGELASTAQEMLTSIRLVQSYGRGTVDLQRFSGQTEQSMRASLRTANVQAQFSFVIALAEALAISAVVWIGIFLLDRRAITVGTLVLFILLLRNMFKPARKIVSEWYKVGKVFASVERIDDLLDRSVDVRDEPDAVAAPPLKGRVTFRHVGFQYPAEHADGSRANGRPTVLRDVDFEVSPGEIVALVGHSGAGKSTIAQLVPRLYDATSGEVLLDGHDLRGLTLASVRSQVSLVLQDTVLLSGTVAENIAYGIENATMERIEAAARAANAHGFIEELPDGYDTHLAERATTLSGGQRQRLSIARAFIRETPILILDEPTNGLDRESTRLVVDALRTLMRGKTTIIISHDPDLIRFADRVLEVADGVIVDGPRSSYATPPDATPLDGSGGDGLSRGSGGSGGSGGGPAGNGFLPTRPGHRPSMLAEPLYPRLPDLRQATDPTFAAQAVEQTLLPPTATHSVLDARVEKLWYLPDGTCALRYAVRIAENVPGRASDWMPERTVLARVHPDNHAATAYVEERLETLAERVESLHPAGPWRRWAGVVGGTGIAVHPFPLDPALPTLARAVDPGALAELAGAGLADPAGSAGWSSRVVHYPREGACVLRYERPPGNGSGPKSLYGKVYEDGGGEATAATLRALRPSGPGTAADCLRLPRLVGYLPELRLLLTEAVPGEPLLRAGSWTWSAAGSAPTSRAALESMARAGRVLAALHPRESLDAHAYSRAEEIAAVRHDLDTVRQVWPEVADHVRWHLAGLLDPMVDIPDSEQVLCHGDFTPAQLLVGSGDMALVDLDTVRRGERAVDLGRFLAHLQLAGTKAAGAAAWPLLDELGRAFLRAYAEASPSVALEPDLLDRISVHRDASLARTALRACRQLKDDRLRTALELLDDNDDWTRRITR</sequence>
<accession>A0A1H1TRV1</accession>
<dbReference type="AlphaFoldDB" id="A0A1H1TRV1"/>
<keyword evidence="16" id="KW-1185">Reference proteome</keyword>
<comment type="subcellular location">
    <subcellularLocation>
        <location evidence="1">Cell inner membrane</location>
        <topology evidence="1">Multi-pass membrane protein</topology>
    </subcellularLocation>
</comment>
<dbReference type="PANTHER" id="PTHR43394">
    <property type="entry name" value="ATP-DEPENDENT PERMEASE MDL1, MITOCHONDRIAL"/>
    <property type="match status" value="1"/>
</dbReference>
<dbReference type="PANTHER" id="PTHR43394:SF1">
    <property type="entry name" value="ATP-BINDING CASSETTE SUB-FAMILY B MEMBER 10, MITOCHONDRIAL"/>
    <property type="match status" value="1"/>
</dbReference>
<keyword evidence="4" id="KW-0997">Cell inner membrane</keyword>
<reference evidence="15 16" key="1">
    <citation type="submission" date="2016-10" db="EMBL/GenBank/DDBJ databases">
        <authorList>
            <person name="de Groot N.N."/>
        </authorList>
    </citation>
    <scope>NUCLEOTIDE SEQUENCE [LARGE SCALE GENOMIC DNA]</scope>
    <source>
        <strain evidence="15 16">DSM 22024</strain>
    </source>
</reference>
<evidence type="ECO:0000256" key="2">
    <source>
        <dbReference type="ARBA" id="ARBA00022448"/>
    </source>
</evidence>
<dbReference type="Pfam" id="PF00005">
    <property type="entry name" value="ABC_tran"/>
    <property type="match status" value="1"/>
</dbReference>
<evidence type="ECO:0000256" key="5">
    <source>
        <dbReference type="ARBA" id="ARBA00022692"/>
    </source>
</evidence>
<feature type="domain" description="ABC transporter" evidence="13">
    <location>
        <begin position="378"/>
        <end position="611"/>
    </location>
</feature>
<dbReference type="InterPro" id="IPR011009">
    <property type="entry name" value="Kinase-like_dom_sf"/>
</dbReference>
<dbReference type="SUPFAM" id="SSF56112">
    <property type="entry name" value="Protein kinase-like (PK-like)"/>
    <property type="match status" value="1"/>
</dbReference>
<keyword evidence="6" id="KW-0547">Nucleotide-binding</keyword>
<dbReference type="InterPro" id="IPR003439">
    <property type="entry name" value="ABC_transporter-like_ATP-bd"/>
</dbReference>
<dbReference type="InterPro" id="IPR027417">
    <property type="entry name" value="P-loop_NTPase"/>
</dbReference>
<evidence type="ECO:0000256" key="4">
    <source>
        <dbReference type="ARBA" id="ARBA00022519"/>
    </source>
</evidence>
<dbReference type="Gene3D" id="3.40.50.300">
    <property type="entry name" value="P-loop containing nucleotide triphosphate hydrolases"/>
    <property type="match status" value="1"/>
</dbReference>
<dbReference type="PROSITE" id="PS50929">
    <property type="entry name" value="ABC_TM1F"/>
    <property type="match status" value="1"/>
</dbReference>
<feature type="transmembrane region" description="Helical" evidence="12">
    <location>
        <begin position="161"/>
        <end position="184"/>
    </location>
</feature>
<evidence type="ECO:0000256" key="9">
    <source>
        <dbReference type="ARBA" id="ARBA00023136"/>
    </source>
</evidence>
<keyword evidence="2" id="KW-0813">Transport</keyword>
<evidence type="ECO:0000256" key="10">
    <source>
        <dbReference type="ARBA" id="ARBA00023455"/>
    </source>
</evidence>
<dbReference type="STRING" id="117157.SAMN04489717_3310"/>